<keyword evidence="1" id="KW-0539">Nucleus</keyword>
<gene>
    <name evidence="4" type="ORF">CTheo_2727</name>
</gene>
<evidence type="ECO:0000313" key="5">
    <source>
        <dbReference type="Proteomes" id="UP000383932"/>
    </source>
</evidence>
<accession>A0A5N5QQ29</accession>
<feature type="domain" description="HMG box" evidence="3">
    <location>
        <begin position="50"/>
        <end position="118"/>
    </location>
</feature>
<evidence type="ECO:0000259" key="3">
    <source>
        <dbReference type="PROSITE" id="PS50118"/>
    </source>
</evidence>
<evidence type="ECO:0000313" key="4">
    <source>
        <dbReference type="EMBL" id="KAB5593875.1"/>
    </source>
</evidence>
<sequence length="443" mass="47917">MSLATKNESLVPASMNLETLTETLQTPPDVTDVKTEVSDPLQSDSDGSLSRRPRNPFILFRTWYIKQGYLKQVTVALLFEPSATRGLTDSSKITGKLWKAMCEDDRKYWAEQARLEREAATGRTYASATASKPRAARSSRKRAPLTSGVRYDPMAAQLPNPADERMDNIVQLIMAGKRGEELGGELRKKTLGGGESTPSSTAPVELSVSALRTATCVLCLTLDDVQPPLLAPVPRSARSSVSVDALELQSHLPPAQTDQDSASTSVSPNSSSQDLPATPEQDPVSGYGLASRRGSAVLNHQADPHIYLNATPDFMFSAPSLHDQSGSTETEVWSSAATLDACGNCTLQPQPAPTSHKDYSDAPHLVHHQGWNYYSTPVPVHGLNYLPGSCEVPVYPSYASYGLAPTASWHGPEFVSPYNVPGHTPSVHTGDLSWPAEWINDTY</sequence>
<dbReference type="EMBL" id="SSOP01000029">
    <property type="protein sequence ID" value="KAB5593875.1"/>
    <property type="molecule type" value="Genomic_DNA"/>
</dbReference>
<evidence type="ECO:0000256" key="1">
    <source>
        <dbReference type="PROSITE-ProRule" id="PRU00267"/>
    </source>
</evidence>
<dbReference type="GO" id="GO:0003677">
    <property type="term" value="F:DNA binding"/>
    <property type="evidence" value="ECO:0007669"/>
    <property type="project" value="UniProtKB-UniRule"/>
</dbReference>
<protein>
    <submittedName>
        <fullName evidence="4">HMG (High mobility group) box protein</fullName>
    </submittedName>
</protein>
<proteinExistence type="predicted"/>
<dbReference type="Gene3D" id="1.10.30.10">
    <property type="entry name" value="High mobility group box domain"/>
    <property type="match status" value="1"/>
</dbReference>
<keyword evidence="1" id="KW-0238">DNA-binding</keyword>
<name>A0A5N5QQ29_9AGAM</name>
<dbReference type="PROSITE" id="PS50118">
    <property type="entry name" value="HMG_BOX_2"/>
    <property type="match status" value="1"/>
</dbReference>
<comment type="caution">
    <text evidence="4">The sequence shown here is derived from an EMBL/GenBank/DDBJ whole genome shotgun (WGS) entry which is preliminary data.</text>
</comment>
<organism evidence="4 5">
    <name type="scientific">Ceratobasidium theobromae</name>
    <dbReference type="NCBI Taxonomy" id="1582974"/>
    <lineage>
        <taxon>Eukaryota</taxon>
        <taxon>Fungi</taxon>
        <taxon>Dikarya</taxon>
        <taxon>Basidiomycota</taxon>
        <taxon>Agaricomycotina</taxon>
        <taxon>Agaricomycetes</taxon>
        <taxon>Cantharellales</taxon>
        <taxon>Ceratobasidiaceae</taxon>
        <taxon>Ceratobasidium</taxon>
    </lineage>
</organism>
<dbReference type="OrthoDB" id="6247875at2759"/>
<evidence type="ECO:0000256" key="2">
    <source>
        <dbReference type="SAM" id="MobiDB-lite"/>
    </source>
</evidence>
<keyword evidence="5" id="KW-1185">Reference proteome</keyword>
<feature type="compositionally biased region" description="Basic residues" evidence="2">
    <location>
        <begin position="134"/>
        <end position="143"/>
    </location>
</feature>
<feature type="compositionally biased region" description="Low complexity" evidence="2">
    <location>
        <begin position="261"/>
        <end position="272"/>
    </location>
</feature>
<reference evidence="4 5" key="1">
    <citation type="journal article" date="2019" name="Fungal Biol. Biotechnol.">
        <title>Draft genome sequence of fastidious pathogen Ceratobasidium theobromae, which causes vascular-streak dieback in Theobroma cacao.</title>
        <authorList>
            <person name="Ali S.S."/>
            <person name="Asman A."/>
            <person name="Shao J."/>
            <person name="Firmansyah A.P."/>
            <person name="Susilo A.W."/>
            <person name="Rosmana A."/>
            <person name="McMahon P."/>
            <person name="Junaid M."/>
            <person name="Guest D."/>
            <person name="Kheng T.Y."/>
            <person name="Meinhardt L.W."/>
            <person name="Bailey B.A."/>
        </authorList>
    </citation>
    <scope>NUCLEOTIDE SEQUENCE [LARGE SCALE GENOMIC DNA]</scope>
    <source>
        <strain evidence="4 5">CT2</strain>
    </source>
</reference>
<feature type="region of interest" description="Disordered" evidence="2">
    <location>
        <begin position="120"/>
        <end position="160"/>
    </location>
</feature>
<feature type="DNA-binding region" description="HMG box" evidence="1">
    <location>
        <begin position="50"/>
        <end position="118"/>
    </location>
</feature>
<dbReference type="InterPro" id="IPR009071">
    <property type="entry name" value="HMG_box_dom"/>
</dbReference>
<dbReference type="GO" id="GO:0005634">
    <property type="term" value="C:nucleus"/>
    <property type="evidence" value="ECO:0007669"/>
    <property type="project" value="UniProtKB-UniRule"/>
</dbReference>
<dbReference type="AlphaFoldDB" id="A0A5N5QQ29"/>
<feature type="region of interest" description="Disordered" evidence="2">
    <location>
        <begin position="22"/>
        <end position="49"/>
    </location>
</feature>
<dbReference type="Proteomes" id="UP000383932">
    <property type="component" value="Unassembled WGS sequence"/>
</dbReference>
<feature type="region of interest" description="Disordered" evidence="2">
    <location>
        <begin position="252"/>
        <end position="289"/>
    </location>
</feature>
<dbReference type="SUPFAM" id="SSF47095">
    <property type="entry name" value="HMG-box"/>
    <property type="match status" value="1"/>
</dbReference>
<dbReference type="InterPro" id="IPR036910">
    <property type="entry name" value="HMG_box_dom_sf"/>
</dbReference>